<dbReference type="GO" id="GO:0003677">
    <property type="term" value="F:DNA binding"/>
    <property type="evidence" value="ECO:0007669"/>
    <property type="project" value="UniProtKB-KW"/>
</dbReference>
<reference evidence="3 4" key="1">
    <citation type="journal article" date="2004" name="Extremophiles">
        <title>Halobacillus locisalis sp. nov., a halophilic bacterium isolated from a marine solar saltern of the Yellow Sea in Korea.</title>
        <authorList>
            <person name="Yoon J.H."/>
            <person name="Kang K.H."/>
            <person name="Oh T.K."/>
            <person name="Park Y.H."/>
        </authorList>
    </citation>
    <scope>NUCLEOTIDE SEQUENCE [LARGE SCALE GENOMIC DNA]</scope>
    <source>
        <strain evidence="3 4">KCTC 3788</strain>
    </source>
</reference>
<gene>
    <name evidence="3" type="ORF">H0266_10780</name>
</gene>
<dbReference type="InterPro" id="IPR003115">
    <property type="entry name" value="ParB_N"/>
</dbReference>
<dbReference type="PANTHER" id="PTHR33375:SF1">
    <property type="entry name" value="CHROMOSOME-PARTITIONING PROTEIN PARB-RELATED"/>
    <property type="match status" value="1"/>
</dbReference>
<feature type="domain" description="ParB-like N-terminal" evidence="2">
    <location>
        <begin position="9"/>
        <end position="97"/>
    </location>
</feature>
<evidence type="ECO:0000256" key="1">
    <source>
        <dbReference type="ARBA" id="ARBA00023125"/>
    </source>
</evidence>
<dbReference type="AlphaFoldDB" id="A0A838CU05"/>
<evidence type="ECO:0000313" key="4">
    <source>
        <dbReference type="Proteomes" id="UP000571017"/>
    </source>
</evidence>
<dbReference type="Gene3D" id="3.90.1530.10">
    <property type="entry name" value="Conserved hypothetical protein from pyrococcus furiosus pfu- 392566-001, ParB domain"/>
    <property type="match status" value="1"/>
</dbReference>
<keyword evidence="1" id="KW-0238">DNA-binding</keyword>
<keyword evidence="4" id="KW-1185">Reference proteome</keyword>
<dbReference type="SUPFAM" id="SSF110849">
    <property type="entry name" value="ParB/Sulfiredoxin"/>
    <property type="match status" value="1"/>
</dbReference>
<evidence type="ECO:0000259" key="2">
    <source>
        <dbReference type="SMART" id="SM00470"/>
    </source>
</evidence>
<sequence>MDNNSSNHKWVEVYNVVPNPLNPRKDHSVKSEELQKIISNRGWEEGVTAYKQNQVYVILSGHRRWYAAREMGIKQIPLFIVERPKSKQEEVERIAALQQAKVDWTVYEWAKFTYECWLHYGKPPVWKLAEVVSFRKLTLQRYLRIIQYFDREEIEEGLEDRQLSIDTLTEIITWMKKCKKYNPQLTERLGESYIRQIMVKKALNKKVSRNTLSGDFFVENATEDQLMDFLVIAAKSLVQAQSEIQQQGKEESLSFNTVTRKMKYMVKDLNNIHPKSQKDWENYEKTVLNLESVLQEAKANMK</sequence>
<dbReference type="InterPro" id="IPR050336">
    <property type="entry name" value="Chromosome_partition/occlusion"/>
</dbReference>
<comment type="caution">
    <text evidence="3">The sequence shown here is derived from an EMBL/GenBank/DDBJ whole genome shotgun (WGS) entry which is preliminary data.</text>
</comment>
<dbReference type="Proteomes" id="UP000571017">
    <property type="component" value="Unassembled WGS sequence"/>
</dbReference>
<dbReference type="PANTHER" id="PTHR33375">
    <property type="entry name" value="CHROMOSOME-PARTITIONING PROTEIN PARB-RELATED"/>
    <property type="match status" value="1"/>
</dbReference>
<dbReference type="GO" id="GO:0005694">
    <property type="term" value="C:chromosome"/>
    <property type="evidence" value="ECO:0007669"/>
    <property type="project" value="TreeGrafter"/>
</dbReference>
<dbReference type="RefSeq" id="WP_181472395.1">
    <property type="nucleotide sequence ID" value="NZ_JACEFG010000002.1"/>
</dbReference>
<proteinExistence type="predicted"/>
<accession>A0A838CU05</accession>
<dbReference type="GO" id="GO:0007059">
    <property type="term" value="P:chromosome segregation"/>
    <property type="evidence" value="ECO:0007669"/>
    <property type="project" value="TreeGrafter"/>
</dbReference>
<protein>
    <submittedName>
        <fullName evidence="3">ParB N-terminal domain-containing protein</fullName>
    </submittedName>
</protein>
<name>A0A838CU05_9BACI</name>
<dbReference type="EMBL" id="JACEFG010000002">
    <property type="protein sequence ID" value="MBA2175378.1"/>
    <property type="molecule type" value="Genomic_DNA"/>
</dbReference>
<dbReference type="Pfam" id="PF02195">
    <property type="entry name" value="ParB_N"/>
    <property type="match status" value="1"/>
</dbReference>
<dbReference type="InterPro" id="IPR036086">
    <property type="entry name" value="ParB/Sulfiredoxin_sf"/>
</dbReference>
<organism evidence="3 4">
    <name type="scientific">Halobacillus locisalis</name>
    <dbReference type="NCBI Taxonomy" id="220753"/>
    <lineage>
        <taxon>Bacteria</taxon>
        <taxon>Bacillati</taxon>
        <taxon>Bacillota</taxon>
        <taxon>Bacilli</taxon>
        <taxon>Bacillales</taxon>
        <taxon>Bacillaceae</taxon>
        <taxon>Halobacillus</taxon>
    </lineage>
</organism>
<dbReference type="SMART" id="SM00470">
    <property type="entry name" value="ParB"/>
    <property type="match status" value="1"/>
</dbReference>
<evidence type="ECO:0000313" key="3">
    <source>
        <dbReference type="EMBL" id="MBA2175378.1"/>
    </source>
</evidence>